<dbReference type="SUPFAM" id="SSF53098">
    <property type="entry name" value="Ribonuclease H-like"/>
    <property type="match status" value="1"/>
</dbReference>
<dbReference type="InterPro" id="IPR050951">
    <property type="entry name" value="Retrovirus_Pol_polyprotein"/>
</dbReference>
<dbReference type="FunFam" id="3.30.420.10:FF:000032">
    <property type="entry name" value="Retrovirus-related Pol polyprotein from transposon 297-like Protein"/>
    <property type="match status" value="1"/>
</dbReference>
<evidence type="ECO:0000259" key="1">
    <source>
        <dbReference type="PROSITE" id="PS50994"/>
    </source>
</evidence>
<keyword evidence="3" id="KW-1185">Reference proteome</keyword>
<name>A0A671PPZ2_9TELE</name>
<proteinExistence type="predicted"/>
<reference evidence="2" key="1">
    <citation type="submission" date="2025-08" db="UniProtKB">
        <authorList>
            <consortium name="Ensembl"/>
        </authorList>
    </citation>
    <scope>IDENTIFICATION</scope>
</reference>
<dbReference type="InterPro" id="IPR036397">
    <property type="entry name" value="RNaseH_sf"/>
</dbReference>
<dbReference type="InterPro" id="IPR043128">
    <property type="entry name" value="Rev_trsase/Diguanyl_cyclase"/>
</dbReference>
<dbReference type="InterPro" id="IPR043502">
    <property type="entry name" value="DNA/RNA_pol_sf"/>
</dbReference>
<organism evidence="2 3">
    <name type="scientific">Sinocyclocheilus anshuiensis</name>
    <dbReference type="NCBI Taxonomy" id="1608454"/>
    <lineage>
        <taxon>Eukaryota</taxon>
        <taxon>Metazoa</taxon>
        <taxon>Chordata</taxon>
        <taxon>Craniata</taxon>
        <taxon>Vertebrata</taxon>
        <taxon>Euteleostomi</taxon>
        <taxon>Actinopterygii</taxon>
        <taxon>Neopterygii</taxon>
        <taxon>Teleostei</taxon>
        <taxon>Ostariophysi</taxon>
        <taxon>Cypriniformes</taxon>
        <taxon>Cyprinidae</taxon>
        <taxon>Cyprininae</taxon>
        <taxon>Sinocyclocheilus</taxon>
    </lineage>
</organism>
<dbReference type="Gene3D" id="3.30.70.270">
    <property type="match status" value="1"/>
</dbReference>
<dbReference type="Ensembl" id="ENSSANT00000063420.1">
    <property type="protein sequence ID" value="ENSSANP00000059619.1"/>
    <property type="gene ID" value="ENSSANG00000029799.1"/>
</dbReference>
<dbReference type="PANTHER" id="PTHR37984">
    <property type="entry name" value="PROTEIN CBG26694"/>
    <property type="match status" value="1"/>
</dbReference>
<sequence>YLGHVISAEGVMADPSKVEAVKSWPIPKNQTEVRSFLGFASYYRRFVRGFAELARPLHRLTEKGRQFQLLHNITTGAHLGVQKLQEKDVKRCPPGPLIPSVTSRPYERVALDILGPLPETLLKKIYVLIVGDYFSKWTKAYPLPNQEAKTVARVLVEELVCRYGTPRSLHSDQGRNFESNLFGELCQLLGINKTRTSSYQPQSDGMIERFNRTLLSMLSFYVDDNQQNWDVLLPYVMMAYRSSIHSSTGFTPYKVLFGQEMVLPVDIMMDKKHTCGQ</sequence>
<evidence type="ECO:0000313" key="2">
    <source>
        <dbReference type="Ensembl" id="ENSSANP00000059619.1"/>
    </source>
</evidence>
<evidence type="ECO:0000313" key="3">
    <source>
        <dbReference type="Proteomes" id="UP000472260"/>
    </source>
</evidence>
<accession>A0A671PPZ2</accession>
<dbReference type="Proteomes" id="UP000472260">
    <property type="component" value="Unassembled WGS sequence"/>
</dbReference>
<dbReference type="AlphaFoldDB" id="A0A671PPZ2"/>
<protein>
    <recommendedName>
        <fullName evidence="1">Integrase catalytic domain-containing protein</fullName>
    </recommendedName>
</protein>
<dbReference type="PROSITE" id="PS50994">
    <property type="entry name" value="INTEGRASE"/>
    <property type="match status" value="1"/>
</dbReference>
<dbReference type="Pfam" id="PF00665">
    <property type="entry name" value="rve"/>
    <property type="match status" value="1"/>
</dbReference>
<dbReference type="PANTHER" id="PTHR37984:SF15">
    <property type="entry name" value="INTEGRASE CATALYTIC DOMAIN-CONTAINING PROTEIN"/>
    <property type="match status" value="1"/>
</dbReference>
<dbReference type="SUPFAM" id="SSF56672">
    <property type="entry name" value="DNA/RNA polymerases"/>
    <property type="match status" value="1"/>
</dbReference>
<dbReference type="GO" id="GO:0015074">
    <property type="term" value="P:DNA integration"/>
    <property type="evidence" value="ECO:0007669"/>
    <property type="project" value="InterPro"/>
</dbReference>
<feature type="domain" description="Integrase catalytic" evidence="1">
    <location>
        <begin position="101"/>
        <end position="260"/>
    </location>
</feature>
<dbReference type="InterPro" id="IPR001584">
    <property type="entry name" value="Integrase_cat-core"/>
</dbReference>
<dbReference type="InterPro" id="IPR012337">
    <property type="entry name" value="RNaseH-like_sf"/>
</dbReference>
<dbReference type="FunFam" id="3.30.70.270:FF:000020">
    <property type="entry name" value="Transposon Tf2-6 polyprotein-like Protein"/>
    <property type="match status" value="1"/>
</dbReference>
<dbReference type="GO" id="GO:0003676">
    <property type="term" value="F:nucleic acid binding"/>
    <property type="evidence" value="ECO:0007669"/>
    <property type="project" value="InterPro"/>
</dbReference>
<reference evidence="2" key="2">
    <citation type="submission" date="2025-09" db="UniProtKB">
        <authorList>
            <consortium name="Ensembl"/>
        </authorList>
    </citation>
    <scope>IDENTIFICATION</scope>
</reference>
<dbReference type="Gene3D" id="3.30.420.10">
    <property type="entry name" value="Ribonuclease H-like superfamily/Ribonuclease H"/>
    <property type="match status" value="1"/>
</dbReference>